<dbReference type="InterPro" id="IPR015943">
    <property type="entry name" value="WD40/YVTN_repeat-like_dom_sf"/>
</dbReference>
<evidence type="ECO:0000256" key="16">
    <source>
        <dbReference type="ARBA" id="ARBA00043112"/>
    </source>
</evidence>
<keyword evidence="10" id="KW-0653">Protein transport</keyword>
<dbReference type="GO" id="GO:0007029">
    <property type="term" value="P:endoplasmic reticulum organization"/>
    <property type="evidence" value="ECO:0007669"/>
    <property type="project" value="TreeGrafter"/>
</dbReference>
<keyword evidence="7" id="KW-0677">Repeat</keyword>
<sequence>MKVKELQKTVNVAWSPQQQNPILLAAGTAAQQLDTSFGNTSTLEIFSVNLSDPGYDMELKGSLSSPYKFHKLVWSPLGFGGAHPNGVLVGGCEGGHLQVYSASKLMAGEEALVVHQEKHNGAVRSLDFNPFQTNLLASAASESEILIWDLNNTATPMTPGAKTNPSEDVQCVSWNRQVQHIMASVFSSRCIVWDLRKNEPIIKLSDSQSRVRWRQMQWHPEIATQLWLASEEDQAPVVQLWDLRYATAPTKSLQIHQRGVLGLTWCPRDSDLMVSCGKDNKILCWNPNSTRAEGEILSEIASTLQWYSDVQWCPRNPAIVAAASLDGNVTVYSLFGGSQQQVQTSNKIADSFPGMETMMPQMPTPQNATATTYSDLKKPPKWLRRPVGASFGFGGKLVTFQSSNPRQVTIKQIITEPELVQRSNRLESVLQQGDFLEYCKQKADQTSDQFSRYLWYFLKANFDANPQVEMLNLLGYHKEDIAAKFTKILQSKRDSVDQLTDQMAELSRGVDGNAVFEAIAAGQKMIAENGVKSGGFAIKTGDDTEGLICQALLTGNLEAAVELCMESGRTTEGVIVAMTGGSELLARTQYRYLRRRDSSLSHIISALITQEWTGVVSECAVESWKEALVAILTHNRHHVAPLCAALGERLLQESRSTSSGEMAQNAILCYLCAGSVEHLVEAWQEQVSGGDIQDLVEVVMLLQKAIEAQGRSVDVQGKLANLLSRYAKMLVSQGALESALSYLGTTTDEDLVDLKERLYFALGYKQLPRSVAPQRVAAVSQYQNVSRMTPSRASLPGTATPSVAPSLFTPSAPVQQFPFQPPVSTAPPQMEATQPPRPASGGQQTVAKSNIHSRSKYLLDPSVQSGVPSYGQSYTTPATFASQAASPPAAAPFGHFGQPQSMSQPYQASQFPSFAPTSAAMPFAQQPTQMFTPDAQPHLQAPPPTQVAPPPTAMAKNATPPPGWNDPPVPKSNRPQPPPSTTSMANPITHPLYPADPNMAPQPQNGYQPDGSFVGQTPGLVPQMAPQMVPQQNFNYGAGGQFPPQQQQFSGQMTFQGAPPPAPGYQQAPTPPRKAPTPEPPKPKAPIPEEHIYMQTVLNELRNQCINAASNPQVKRKLEDVARRLESLYDLLREYRLAPNTLAALNQLVQFVQIGDYASGLGLHTQMCSGADFAQIAVFMPGIKVLLQTAMQLQVYLR</sequence>
<comment type="similarity">
    <text evidence="3">Belongs to the WD repeat SEC31 family.</text>
</comment>
<keyword evidence="12" id="KW-0968">Cytoplasmic vesicle</keyword>
<evidence type="ECO:0000256" key="18">
    <source>
        <dbReference type="SAM" id="MobiDB-lite"/>
    </source>
</evidence>
<keyword evidence="8" id="KW-0256">Endoplasmic reticulum</keyword>
<feature type="region of interest" description="Disordered" evidence="18">
    <location>
        <begin position="1039"/>
        <end position="1084"/>
    </location>
</feature>
<evidence type="ECO:0000256" key="14">
    <source>
        <dbReference type="ARBA" id="ARBA00039468"/>
    </source>
</evidence>
<feature type="compositionally biased region" description="Polar residues" evidence="18">
    <location>
        <begin position="898"/>
        <end position="910"/>
    </location>
</feature>
<dbReference type="PROSITE" id="PS50082">
    <property type="entry name" value="WD_REPEATS_2"/>
    <property type="match status" value="1"/>
</dbReference>
<dbReference type="Gene3D" id="1.20.940.10">
    <property type="entry name" value="Functional domain of the splicing factor Prp18"/>
    <property type="match status" value="1"/>
</dbReference>
<feature type="compositionally biased region" description="Pro residues" evidence="18">
    <location>
        <begin position="959"/>
        <end position="980"/>
    </location>
</feature>
<dbReference type="PROSITE" id="PS50294">
    <property type="entry name" value="WD_REPEATS_REGION"/>
    <property type="match status" value="1"/>
</dbReference>
<evidence type="ECO:0000256" key="4">
    <source>
        <dbReference type="ARBA" id="ARBA00022448"/>
    </source>
</evidence>
<dbReference type="InterPro" id="IPR040251">
    <property type="entry name" value="SEC31-like"/>
</dbReference>
<dbReference type="FunFam" id="1.20.940.10:FF:000001">
    <property type="entry name" value="Protein transport protein Sec31A isoform A"/>
    <property type="match status" value="1"/>
</dbReference>
<reference evidence="19" key="1">
    <citation type="submission" date="2019-10" db="EMBL/GenBank/DDBJ databases">
        <title>Short sand fly seasons in Tbilisi, Georgia, hinder development of host immunity to saliva of the visceral leishmaniasis vector Phlebotomus kandelakii.</title>
        <authorList>
            <person name="Oliveira F."/>
            <person name="Giorgobiani E."/>
            <person name="Guimaraes-Costa A.B."/>
            <person name="Abdeladhim M."/>
            <person name="Oristian J."/>
            <person name="Tskhvaradze L."/>
            <person name="Tsertsvadze N."/>
            <person name="Zakalashvili M."/>
            <person name="Valenzuela J.G."/>
            <person name="Kamhawi S."/>
        </authorList>
    </citation>
    <scope>NUCLEOTIDE SEQUENCE</scope>
    <source>
        <strain evidence="19">Wild-capture in Tbilisi</strain>
        <tissue evidence="19">Salivary glands</tissue>
    </source>
</reference>
<keyword evidence="11" id="KW-0472">Membrane</keyword>
<evidence type="ECO:0000256" key="8">
    <source>
        <dbReference type="ARBA" id="ARBA00022824"/>
    </source>
</evidence>
<dbReference type="GO" id="GO:0015031">
    <property type="term" value="P:protein transport"/>
    <property type="evidence" value="ECO:0007669"/>
    <property type="project" value="UniProtKB-KW"/>
</dbReference>
<accession>A0A6B2EKZ1</accession>
<dbReference type="GO" id="GO:0070971">
    <property type="term" value="C:endoplasmic reticulum exit site"/>
    <property type="evidence" value="ECO:0007669"/>
    <property type="project" value="TreeGrafter"/>
</dbReference>
<evidence type="ECO:0000256" key="17">
    <source>
        <dbReference type="PROSITE-ProRule" id="PRU00221"/>
    </source>
</evidence>
<organism evidence="19">
    <name type="scientific">Phlebotomus kandelakii</name>
    <dbReference type="NCBI Taxonomy" id="1109342"/>
    <lineage>
        <taxon>Eukaryota</taxon>
        <taxon>Metazoa</taxon>
        <taxon>Ecdysozoa</taxon>
        <taxon>Arthropoda</taxon>
        <taxon>Hexapoda</taxon>
        <taxon>Insecta</taxon>
        <taxon>Pterygota</taxon>
        <taxon>Neoptera</taxon>
        <taxon>Endopterygota</taxon>
        <taxon>Diptera</taxon>
        <taxon>Nematocera</taxon>
        <taxon>Psychodoidea</taxon>
        <taxon>Psychodidae</taxon>
        <taxon>Phlebotomus</taxon>
        <taxon>Larroussius</taxon>
    </lineage>
</organism>
<dbReference type="FunFam" id="1.25.40.1030:FF:000011">
    <property type="entry name" value="SEC31 homolog B, COPII coat complex component"/>
    <property type="match status" value="1"/>
</dbReference>
<evidence type="ECO:0000256" key="9">
    <source>
        <dbReference type="ARBA" id="ARBA00022892"/>
    </source>
</evidence>
<dbReference type="InterPro" id="IPR001680">
    <property type="entry name" value="WD40_rpt"/>
</dbReference>
<dbReference type="GO" id="GO:0090110">
    <property type="term" value="P:COPII-coated vesicle cargo loading"/>
    <property type="evidence" value="ECO:0007669"/>
    <property type="project" value="TreeGrafter"/>
</dbReference>
<feature type="compositionally biased region" description="Pro residues" evidence="18">
    <location>
        <begin position="940"/>
        <end position="952"/>
    </location>
</feature>
<feature type="region of interest" description="Disordered" evidence="18">
    <location>
        <begin position="933"/>
        <end position="1012"/>
    </location>
</feature>
<evidence type="ECO:0000313" key="19">
    <source>
        <dbReference type="EMBL" id="NBJ63412.1"/>
    </source>
</evidence>
<dbReference type="EMBL" id="GIFK01005709">
    <property type="protein sequence ID" value="NBJ63412.1"/>
    <property type="molecule type" value="Transcribed_RNA"/>
</dbReference>
<evidence type="ECO:0000256" key="15">
    <source>
        <dbReference type="ARBA" id="ARBA00041470"/>
    </source>
</evidence>
<dbReference type="GO" id="GO:0005198">
    <property type="term" value="F:structural molecule activity"/>
    <property type="evidence" value="ECO:0007669"/>
    <property type="project" value="TreeGrafter"/>
</dbReference>
<evidence type="ECO:0000256" key="12">
    <source>
        <dbReference type="ARBA" id="ARBA00023329"/>
    </source>
</evidence>
<feature type="repeat" description="WD" evidence="17">
    <location>
        <begin position="116"/>
        <end position="158"/>
    </location>
</feature>
<comment type="function">
    <text evidence="13">Component of the coat protein complex II (COPII) which promotes the formation of transport vesicles from the endoplasmic reticulum (ER). The coat has two main functions, the physical deformation of the endoplasmic reticulum membrane into vesicles and the selection of cargo molecules.</text>
</comment>
<keyword evidence="6 17" id="KW-0853">WD repeat</keyword>
<dbReference type="Gene3D" id="2.130.10.10">
    <property type="entry name" value="YVTN repeat-like/Quinoprotein amine dehydrogenase"/>
    <property type="match status" value="1"/>
</dbReference>
<dbReference type="PANTHER" id="PTHR13923:SF11">
    <property type="entry name" value="SECRETORY 31, ISOFORM D"/>
    <property type="match status" value="1"/>
</dbReference>
<evidence type="ECO:0000256" key="13">
    <source>
        <dbReference type="ARBA" id="ARBA00025471"/>
    </source>
</evidence>
<dbReference type="PRINTS" id="PR01217">
    <property type="entry name" value="PRICHEXTENSN"/>
</dbReference>
<feature type="compositionally biased region" description="Polar residues" evidence="18">
    <location>
        <begin position="787"/>
        <end position="803"/>
    </location>
</feature>
<feature type="region of interest" description="Disordered" evidence="18">
    <location>
        <begin position="787"/>
        <end position="849"/>
    </location>
</feature>
<evidence type="ECO:0000256" key="1">
    <source>
        <dbReference type="ARBA" id="ARBA00004180"/>
    </source>
</evidence>
<evidence type="ECO:0000256" key="2">
    <source>
        <dbReference type="ARBA" id="ARBA00004406"/>
    </source>
</evidence>
<keyword evidence="9" id="KW-0931">ER-Golgi transport</keyword>
<evidence type="ECO:0000256" key="3">
    <source>
        <dbReference type="ARBA" id="ARBA00009358"/>
    </source>
</evidence>
<dbReference type="InterPro" id="IPR036322">
    <property type="entry name" value="WD40_repeat_dom_sf"/>
</dbReference>
<evidence type="ECO:0000256" key="11">
    <source>
        <dbReference type="ARBA" id="ARBA00023136"/>
    </source>
</evidence>
<dbReference type="FunFam" id="2.130.10.10:FF:000009">
    <property type="entry name" value="Protein transport protein Sec31A isoform A"/>
    <property type="match status" value="1"/>
</dbReference>
<feature type="region of interest" description="Disordered" evidence="18">
    <location>
        <begin position="885"/>
        <end position="910"/>
    </location>
</feature>
<dbReference type="Pfam" id="PF00400">
    <property type="entry name" value="WD40"/>
    <property type="match status" value="2"/>
</dbReference>
<dbReference type="GO" id="GO:0005789">
    <property type="term" value="C:endoplasmic reticulum membrane"/>
    <property type="evidence" value="ECO:0007669"/>
    <property type="project" value="UniProtKB-SubCell"/>
</dbReference>
<evidence type="ECO:0000256" key="10">
    <source>
        <dbReference type="ARBA" id="ARBA00022927"/>
    </source>
</evidence>
<dbReference type="SMART" id="SM00320">
    <property type="entry name" value="WD40"/>
    <property type="match status" value="5"/>
</dbReference>
<dbReference type="Gene3D" id="1.25.40.1030">
    <property type="match status" value="1"/>
</dbReference>
<dbReference type="PANTHER" id="PTHR13923">
    <property type="entry name" value="SEC31-RELATED PROTEIN"/>
    <property type="match status" value="1"/>
</dbReference>
<evidence type="ECO:0000256" key="5">
    <source>
        <dbReference type="ARBA" id="ARBA00022490"/>
    </source>
</evidence>
<proteinExistence type="inferred from homology"/>
<evidence type="ECO:0000256" key="7">
    <source>
        <dbReference type="ARBA" id="ARBA00022737"/>
    </source>
</evidence>
<comment type="subcellular location">
    <subcellularLocation>
        <location evidence="1">Cytoplasmic vesicle membrane</location>
        <topology evidence="1">Peripheral membrane protein</topology>
        <orientation evidence="1">Cytoplasmic side</orientation>
    </subcellularLocation>
    <subcellularLocation>
        <location evidence="2">Endoplasmic reticulum membrane</location>
        <topology evidence="2">Peripheral membrane protein</topology>
    </subcellularLocation>
</comment>
<feature type="compositionally biased region" description="Low complexity" evidence="18">
    <location>
        <begin position="1041"/>
        <end position="1057"/>
    </location>
</feature>
<evidence type="ECO:0000256" key="6">
    <source>
        <dbReference type="ARBA" id="ARBA00022574"/>
    </source>
</evidence>
<keyword evidence="5" id="KW-0963">Cytoplasm</keyword>
<feature type="compositionally biased region" description="Pro residues" evidence="18">
    <location>
        <begin position="1058"/>
        <end position="1084"/>
    </location>
</feature>
<name>A0A6B2EKZ1_9DIPT</name>
<keyword evidence="4" id="KW-0813">Transport</keyword>
<protein>
    <recommendedName>
        <fullName evidence="14">Protein transport protein Sec31A</fullName>
    </recommendedName>
    <alternativeName>
        <fullName evidence="16">SEC31-like protein 1</fullName>
    </alternativeName>
    <alternativeName>
        <fullName evidence="15">SEC31-related protein A</fullName>
    </alternativeName>
</protein>
<dbReference type="AlphaFoldDB" id="A0A6B2EKZ1"/>
<dbReference type="GO" id="GO:0030127">
    <property type="term" value="C:COPII vesicle coat"/>
    <property type="evidence" value="ECO:0007669"/>
    <property type="project" value="TreeGrafter"/>
</dbReference>
<dbReference type="SUPFAM" id="SSF50978">
    <property type="entry name" value="WD40 repeat-like"/>
    <property type="match status" value="1"/>
</dbReference>